<dbReference type="Pfam" id="PF02383">
    <property type="entry name" value="Syja_N"/>
    <property type="match status" value="1"/>
</dbReference>
<accession>A0A1L9SXF0</accession>
<keyword evidence="3" id="KW-1185">Reference proteome</keyword>
<dbReference type="Proteomes" id="UP000184356">
    <property type="component" value="Unassembled WGS sequence"/>
</dbReference>
<dbReference type="OrthoDB" id="405996at2759"/>
<dbReference type="GO" id="GO:0006629">
    <property type="term" value="P:lipid metabolic process"/>
    <property type="evidence" value="ECO:0007669"/>
    <property type="project" value="UniProtKB-ARBA"/>
</dbReference>
<dbReference type="AlphaFoldDB" id="A0A1L9SXF0"/>
<organism evidence="2 3">
    <name type="scientific">Aspergillus sydowii CBS 593.65</name>
    <dbReference type="NCBI Taxonomy" id="1036612"/>
    <lineage>
        <taxon>Eukaryota</taxon>
        <taxon>Fungi</taxon>
        <taxon>Dikarya</taxon>
        <taxon>Ascomycota</taxon>
        <taxon>Pezizomycotina</taxon>
        <taxon>Eurotiomycetes</taxon>
        <taxon>Eurotiomycetidae</taxon>
        <taxon>Eurotiales</taxon>
        <taxon>Aspergillaceae</taxon>
        <taxon>Aspergillus</taxon>
        <taxon>Aspergillus subgen. Nidulantes</taxon>
    </lineage>
</organism>
<name>A0A1L9SXF0_9EURO</name>
<dbReference type="RefSeq" id="XP_040695670.1">
    <property type="nucleotide sequence ID" value="XM_040850762.1"/>
</dbReference>
<reference evidence="3" key="1">
    <citation type="journal article" date="2017" name="Genome Biol.">
        <title>Comparative genomics reveals high biological diversity and specific adaptations in the industrially and medically important fungal genus Aspergillus.</title>
        <authorList>
            <person name="de Vries R.P."/>
            <person name="Riley R."/>
            <person name="Wiebenga A."/>
            <person name="Aguilar-Osorio G."/>
            <person name="Amillis S."/>
            <person name="Uchima C.A."/>
            <person name="Anderluh G."/>
            <person name="Asadollahi M."/>
            <person name="Askin M."/>
            <person name="Barry K."/>
            <person name="Battaglia E."/>
            <person name="Bayram O."/>
            <person name="Benocci T."/>
            <person name="Braus-Stromeyer S.A."/>
            <person name="Caldana C."/>
            <person name="Canovas D."/>
            <person name="Cerqueira G.C."/>
            <person name="Chen F."/>
            <person name="Chen W."/>
            <person name="Choi C."/>
            <person name="Clum A."/>
            <person name="Dos Santos R.A."/>
            <person name="Damasio A.R."/>
            <person name="Diallinas G."/>
            <person name="Emri T."/>
            <person name="Fekete E."/>
            <person name="Flipphi M."/>
            <person name="Freyberg S."/>
            <person name="Gallo A."/>
            <person name="Gournas C."/>
            <person name="Habgood R."/>
            <person name="Hainaut M."/>
            <person name="Harispe M.L."/>
            <person name="Henrissat B."/>
            <person name="Hilden K.S."/>
            <person name="Hope R."/>
            <person name="Hossain A."/>
            <person name="Karabika E."/>
            <person name="Karaffa L."/>
            <person name="Karanyi Z."/>
            <person name="Krasevec N."/>
            <person name="Kuo A."/>
            <person name="Kusch H."/>
            <person name="LaButti K."/>
            <person name="Lagendijk E.L."/>
            <person name="Lapidus A."/>
            <person name="Levasseur A."/>
            <person name="Lindquist E."/>
            <person name="Lipzen A."/>
            <person name="Logrieco A.F."/>
            <person name="MacCabe A."/>
            <person name="Maekelae M.R."/>
            <person name="Malavazi I."/>
            <person name="Melin P."/>
            <person name="Meyer V."/>
            <person name="Mielnichuk N."/>
            <person name="Miskei M."/>
            <person name="Molnar A.P."/>
            <person name="Mule G."/>
            <person name="Ngan C.Y."/>
            <person name="Orejas M."/>
            <person name="Orosz E."/>
            <person name="Ouedraogo J.P."/>
            <person name="Overkamp K.M."/>
            <person name="Park H.-S."/>
            <person name="Perrone G."/>
            <person name="Piumi F."/>
            <person name="Punt P.J."/>
            <person name="Ram A.F."/>
            <person name="Ramon A."/>
            <person name="Rauscher S."/>
            <person name="Record E."/>
            <person name="Riano-Pachon D.M."/>
            <person name="Robert V."/>
            <person name="Roehrig J."/>
            <person name="Ruller R."/>
            <person name="Salamov A."/>
            <person name="Salih N.S."/>
            <person name="Samson R.A."/>
            <person name="Sandor E."/>
            <person name="Sanguinetti M."/>
            <person name="Schuetze T."/>
            <person name="Sepcic K."/>
            <person name="Shelest E."/>
            <person name="Sherlock G."/>
            <person name="Sophianopoulou V."/>
            <person name="Squina F.M."/>
            <person name="Sun H."/>
            <person name="Susca A."/>
            <person name="Todd R.B."/>
            <person name="Tsang A."/>
            <person name="Unkles S.E."/>
            <person name="van de Wiele N."/>
            <person name="van Rossen-Uffink D."/>
            <person name="Oliveira J.V."/>
            <person name="Vesth T.C."/>
            <person name="Visser J."/>
            <person name="Yu J.-H."/>
            <person name="Zhou M."/>
            <person name="Andersen M.R."/>
            <person name="Archer D.B."/>
            <person name="Baker S.E."/>
            <person name="Benoit I."/>
            <person name="Brakhage A.A."/>
            <person name="Braus G.H."/>
            <person name="Fischer R."/>
            <person name="Frisvad J.C."/>
            <person name="Goldman G.H."/>
            <person name="Houbraken J."/>
            <person name="Oakley B."/>
            <person name="Pocsi I."/>
            <person name="Scazzocchio C."/>
            <person name="Seiboth B."/>
            <person name="vanKuyk P.A."/>
            <person name="Wortman J."/>
            <person name="Dyer P.S."/>
            <person name="Grigoriev I.V."/>
        </authorList>
    </citation>
    <scope>NUCLEOTIDE SEQUENCE [LARGE SCALE GENOMIC DNA]</scope>
    <source>
        <strain evidence="3">CBS 593.65</strain>
    </source>
</reference>
<dbReference type="EMBL" id="KV878622">
    <property type="protein sequence ID" value="OJJ51864.1"/>
    <property type="molecule type" value="Genomic_DNA"/>
</dbReference>
<dbReference type="VEuPathDB" id="FungiDB:ASPSYDRAFT_74144"/>
<dbReference type="GeneID" id="63766835"/>
<dbReference type="STRING" id="1036612.A0A1L9SXF0"/>
<proteinExistence type="predicted"/>
<sequence>MPSIRVLCRDHPVRTLLVVTSEDALIFQHSLGEPVGNALPVNGDTQRCLVEFASLSSIDFTGYRTLGSGYGILGLVTIDQDVFVCVVTRSSKAATLRPGETVLRIEDVDFCKQPVTLNYFSLCLTNKDCLNRSEYESSLYYDIEDSIAAEDSNPNAGMTEDPFLGLKKLLNDGSFYYSLDFNLTDRLQDRYADGSIRSWYEYNADTLLVQTNRQLLTSIPLTEMCCGTHT</sequence>
<gene>
    <name evidence="2" type="ORF">ASPSYDRAFT_74144</name>
</gene>
<evidence type="ECO:0000259" key="1">
    <source>
        <dbReference type="Pfam" id="PF02383"/>
    </source>
</evidence>
<feature type="domain" description="SAC" evidence="1">
    <location>
        <begin position="70"/>
        <end position="194"/>
    </location>
</feature>
<protein>
    <recommendedName>
        <fullName evidence="1">SAC domain-containing protein</fullName>
    </recommendedName>
</protein>
<evidence type="ECO:0000313" key="2">
    <source>
        <dbReference type="EMBL" id="OJJ51864.1"/>
    </source>
</evidence>
<dbReference type="GO" id="GO:0016791">
    <property type="term" value="F:phosphatase activity"/>
    <property type="evidence" value="ECO:0007669"/>
    <property type="project" value="InterPro"/>
</dbReference>
<dbReference type="InterPro" id="IPR002013">
    <property type="entry name" value="SAC_dom"/>
</dbReference>
<evidence type="ECO:0000313" key="3">
    <source>
        <dbReference type="Proteomes" id="UP000184356"/>
    </source>
</evidence>